<keyword evidence="3" id="KW-1185">Reference proteome</keyword>
<dbReference type="Proteomes" id="UP000198336">
    <property type="component" value="Unassembled WGS sequence"/>
</dbReference>
<evidence type="ECO:0000313" key="3">
    <source>
        <dbReference type="Proteomes" id="UP000198336"/>
    </source>
</evidence>
<name>A0A226I599_9FLAO</name>
<accession>A0A226I599</accession>
<comment type="caution">
    <text evidence="2">The sequence shown here is derived from an EMBL/GenBank/DDBJ whole genome shotgun (WGS) entry which is preliminary data.</text>
</comment>
<evidence type="ECO:0000256" key="1">
    <source>
        <dbReference type="SAM" id="SignalP"/>
    </source>
</evidence>
<dbReference type="EMBL" id="MUHA01000007">
    <property type="protein sequence ID" value="OXB01426.1"/>
    <property type="molecule type" value="Genomic_DNA"/>
</dbReference>
<keyword evidence="1" id="KW-0732">Signal</keyword>
<reference evidence="2 3" key="1">
    <citation type="submission" date="2016-11" db="EMBL/GenBank/DDBJ databases">
        <title>Whole genomes of Flavobacteriaceae.</title>
        <authorList>
            <person name="Stine C."/>
            <person name="Li C."/>
            <person name="Tadesse D."/>
        </authorList>
    </citation>
    <scope>NUCLEOTIDE SEQUENCE [LARGE SCALE GENOMIC DNA]</scope>
    <source>
        <strain evidence="2 3">CCUG 59446</strain>
    </source>
</reference>
<gene>
    <name evidence="2" type="ORF">B0A75_07650</name>
</gene>
<proteinExistence type="predicted"/>
<protein>
    <submittedName>
        <fullName evidence="2">Uncharacterized protein</fullName>
    </submittedName>
</protein>
<dbReference type="AlphaFoldDB" id="A0A226I599"/>
<organism evidence="2 3">
    <name type="scientific">Flavobacterium oncorhynchi</name>
    <dbReference type="NCBI Taxonomy" id="728056"/>
    <lineage>
        <taxon>Bacteria</taxon>
        <taxon>Pseudomonadati</taxon>
        <taxon>Bacteroidota</taxon>
        <taxon>Flavobacteriia</taxon>
        <taxon>Flavobacteriales</taxon>
        <taxon>Flavobacteriaceae</taxon>
        <taxon>Flavobacterium</taxon>
    </lineage>
</organism>
<dbReference type="RefSeq" id="WP_089053694.1">
    <property type="nucleotide sequence ID" value="NZ_MUHA01000007.1"/>
</dbReference>
<sequence length="620" mass="72811">MIKKIFLLLFVVNCFAQSPKQVLYSFYDWKYPKVKIESNKIGVIVEDPVERSVIDNQVSAYAIRNLSLRNLEIVAPTQSDYLLFIQPISTYLDTKVEKITNGNDISYIGQIVFTSKLNFTIKRKNEVVYTKDFNSSQVISEVSAYNNFSIKTEEIANNQIQLLLKNSSGTINQNCYDLYNKDVLYNFFKEIKETIDFTRIEETLPLYKFKDDDLDQINQSVDAFEFTRNLEDTDENYLKIKNLLEEKIKFWESEVSKYDVNNKKTKKIYWALMANISTSYYALGDNAKALEFKDKALLVDYNKSYRYLTEMPEKKIKNMAFLLNAEGKPFIDFEKNDFSKKQNFDAVYFTNKKGKLLINSNVSEQELAIKKNRIEVIYNVLACSKFYDFLVSVTNDFNEKEQDKSLFFKNTDAYFFKLTKRYDDLSKELLVADLKNFNVDEKKTILKISNSIHDLTDVLYNRLKVSTIDNKESELAQLVRELNKLFIQQAGILTDYGRSSKKQDLQDLTNMVLISQNRVLLDLPYLGFLADELTTEDHSQYKEHPKIYQSLFKQYKKTFNNLMGSTILKNLHEKETIKFDEIINSFYMPLSREKIENINVKFKNQYNNQSILRILMLFSK</sequence>
<evidence type="ECO:0000313" key="2">
    <source>
        <dbReference type="EMBL" id="OXB01426.1"/>
    </source>
</evidence>
<feature type="chain" id="PRO_5012126955" evidence="1">
    <location>
        <begin position="17"/>
        <end position="620"/>
    </location>
</feature>
<feature type="signal peptide" evidence="1">
    <location>
        <begin position="1"/>
        <end position="16"/>
    </location>
</feature>